<dbReference type="InterPro" id="IPR006016">
    <property type="entry name" value="UspA"/>
</dbReference>
<dbReference type="PRINTS" id="PR01438">
    <property type="entry name" value="UNVRSLSTRESS"/>
</dbReference>
<evidence type="ECO:0000313" key="4">
    <source>
        <dbReference type="Proteomes" id="UP000199663"/>
    </source>
</evidence>
<gene>
    <name evidence="3" type="ORF">SAMN05444412_10941</name>
</gene>
<reference evidence="3 4" key="1">
    <citation type="submission" date="2016-10" db="EMBL/GenBank/DDBJ databases">
        <authorList>
            <person name="Varghese N."/>
            <person name="Submissions S."/>
        </authorList>
    </citation>
    <scope>NUCLEOTIDE SEQUENCE [LARGE SCALE GENOMIC DNA]</scope>
    <source>
        <strain evidence="3 4">DSM 17997</strain>
    </source>
</reference>
<dbReference type="CDD" id="cd00293">
    <property type="entry name" value="USP-like"/>
    <property type="match status" value="1"/>
</dbReference>
<dbReference type="EMBL" id="FNQC01000009">
    <property type="protein sequence ID" value="SDZ27876.1"/>
    <property type="molecule type" value="Genomic_DNA"/>
</dbReference>
<organism evidence="3 4">
    <name type="scientific">Rhodonellum ikkaensis</name>
    <dbReference type="NCBI Taxonomy" id="336829"/>
    <lineage>
        <taxon>Bacteria</taxon>
        <taxon>Pseudomonadati</taxon>
        <taxon>Bacteroidota</taxon>
        <taxon>Cytophagia</taxon>
        <taxon>Cytophagales</taxon>
        <taxon>Cytophagaceae</taxon>
        <taxon>Rhodonellum</taxon>
    </lineage>
</organism>
<accession>A0A1H3RQA1</accession>
<comment type="similarity">
    <text evidence="1">Belongs to the universal stress protein A family.</text>
</comment>
<sequence>MVIFIILNFSIMNKKILVPTDFSDCANAAVTYAFHLAKKTESELIFLHTMITPVNWSKLTKEQELLFPDTKSKISEAKENLKELIKKANAEGLTAKKLLIYSDGKERIEKFVESENANLVVMGSHGQYGFREHILGTNTYGMIRKAKVPVIIVKEANTKLDLDTLIISTNFKEESGPSFSDLERLAEFLKLKLKILFVNTPTYFMETNDILKIGESFLSTFSSYQHDIHIQDAFKEERGIIQFSEKVSADAIAIITHGRSDLMQYFSPSITENLITMSDLPIISIKIQNK</sequence>
<dbReference type="InterPro" id="IPR006015">
    <property type="entry name" value="Universal_stress_UspA"/>
</dbReference>
<evidence type="ECO:0000259" key="2">
    <source>
        <dbReference type="Pfam" id="PF00582"/>
    </source>
</evidence>
<keyword evidence="4" id="KW-1185">Reference proteome</keyword>
<proteinExistence type="inferred from homology"/>
<name>A0A1H3RQA1_9BACT</name>
<protein>
    <submittedName>
        <fullName evidence="3">Nucleotide-binding universal stress protein, UspA family</fullName>
    </submittedName>
</protein>
<comment type="caution">
    <text evidence="3">The sequence shown here is derived from an EMBL/GenBank/DDBJ whole genome shotgun (WGS) entry which is preliminary data.</text>
</comment>
<dbReference type="PANTHER" id="PTHR46268:SF6">
    <property type="entry name" value="UNIVERSAL STRESS PROTEIN UP12"/>
    <property type="match status" value="1"/>
</dbReference>
<dbReference type="Proteomes" id="UP000199663">
    <property type="component" value="Unassembled WGS sequence"/>
</dbReference>
<evidence type="ECO:0000313" key="3">
    <source>
        <dbReference type="EMBL" id="SDZ27876.1"/>
    </source>
</evidence>
<feature type="domain" description="UspA" evidence="2">
    <location>
        <begin position="12"/>
        <end position="154"/>
    </location>
</feature>
<dbReference type="InterPro" id="IPR014729">
    <property type="entry name" value="Rossmann-like_a/b/a_fold"/>
</dbReference>
<dbReference type="SUPFAM" id="SSF52402">
    <property type="entry name" value="Adenine nucleotide alpha hydrolases-like"/>
    <property type="match status" value="2"/>
</dbReference>
<evidence type="ECO:0000256" key="1">
    <source>
        <dbReference type="ARBA" id="ARBA00008791"/>
    </source>
</evidence>
<dbReference type="PANTHER" id="PTHR46268">
    <property type="entry name" value="STRESS RESPONSE PROTEIN NHAX"/>
    <property type="match status" value="1"/>
</dbReference>
<dbReference type="Gene3D" id="3.40.50.620">
    <property type="entry name" value="HUPs"/>
    <property type="match status" value="2"/>
</dbReference>
<dbReference type="Pfam" id="PF00582">
    <property type="entry name" value="Usp"/>
    <property type="match status" value="1"/>
</dbReference>